<keyword evidence="5" id="KW-1185">Reference proteome</keyword>
<dbReference type="PANTHER" id="PTHR44366">
    <property type="entry name" value="UDP-N-ACETYLGLUCOSAMINE--PEPTIDE N-ACETYLGLUCOSAMINYLTRANSFERASE 110 KDA SUBUNIT"/>
    <property type="match status" value="1"/>
</dbReference>
<evidence type="ECO:0000256" key="3">
    <source>
        <dbReference type="SAM" id="Phobius"/>
    </source>
</evidence>
<dbReference type="SUPFAM" id="SSF48452">
    <property type="entry name" value="TPR-like"/>
    <property type="match status" value="2"/>
</dbReference>
<dbReference type="SMART" id="SM00028">
    <property type="entry name" value="TPR"/>
    <property type="match status" value="4"/>
</dbReference>
<organism evidence="4 5">
    <name type="scientific">Rheinheimera muenzenbergensis</name>
    <dbReference type="NCBI Taxonomy" id="1193628"/>
    <lineage>
        <taxon>Bacteria</taxon>
        <taxon>Pseudomonadati</taxon>
        <taxon>Pseudomonadota</taxon>
        <taxon>Gammaproteobacteria</taxon>
        <taxon>Chromatiales</taxon>
        <taxon>Chromatiaceae</taxon>
        <taxon>Rheinheimera</taxon>
    </lineage>
</organism>
<proteinExistence type="predicted"/>
<feature type="repeat" description="TPR" evidence="1">
    <location>
        <begin position="462"/>
        <end position="495"/>
    </location>
</feature>
<protein>
    <submittedName>
        <fullName evidence="4">Tetratricopeptide repeat protein</fullName>
    </submittedName>
</protein>
<accession>A0ABU8C6K5</accession>
<dbReference type="PROSITE" id="PS50005">
    <property type="entry name" value="TPR"/>
    <property type="match status" value="2"/>
</dbReference>
<feature type="transmembrane region" description="Helical" evidence="3">
    <location>
        <begin position="116"/>
        <end position="133"/>
    </location>
</feature>
<dbReference type="RefSeq" id="WP_335735634.1">
    <property type="nucleotide sequence ID" value="NZ_JALAAR010000005.1"/>
</dbReference>
<dbReference type="Pfam" id="PF13432">
    <property type="entry name" value="TPR_16"/>
    <property type="match status" value="2"/>
</dbReference>
<dbReference type="EMBL" id="JALAAR010000005">
    <property type="protein sequence ID" value="MEH8017228.1"/>
    <property type="molecule type" value="Genomic_DNA"/>
</dbReference>
<comment type="caution">
    <text evidence="4">The sequence shown here is derived from an EMBL/GenBank/DDBJ whole genome shotgun (WGS) entry which is preliminary data.</text>
</comment>
<dbReference type="PANTHER" id="PTHR44366:SF1">
    <property type="entry name" value="UDP-N-ACETYLGLUCOSAMINE--PEPTIDE N-ACETYLGLUCOSAMINYLTRANSFERASE 110 KDA SUBUNIT"/>
    <property type="match status" value="1"/>
</dbReference>
<name>A0ABU8C6K5_9GAMM</name>
<dbReference type="Pfam" id="PF13181">
    <property type="entry name" value="TPR_8"/>
    <property type="match status" value="1"/>
</dbReference>
<keyword evidence="1" id="KW-0802">TPR repeat</keyword>
<reference evidence="4 5" key="1">
    <citation type="journal article" date="2023" name="Ecotoxicol. Environ. Saf.">
        <title>Mercury remediation potential of mercury-resistant strain Rheinheimera metallidurans sp. nov. isolated from a municipal waste dumping site.</title>
        <authorList>
            <person name="Yadav V."/>
            <person name="Manjhi A."/>
            <person name="Vadakedath N."/>
        </authorList>
    </citation>
    <scope>NUCLEOTIDE SEQUENCE [LARGE SCALE GENOMIC DNA]</scope>
    <source>
        <strain evidence="4 5">E-49</strain>
    </source>
</reference>
<keyword evidence="3" id="KW-0812">Transmembrane</keyword>
<dbReference type="InterPro" id="IPR019734">
    <property type="entry name" value="TPR_rpt"/>
</dbReference>
<dbReference type="InterPro" id="IPR011990">
    <property type="entry name" value="TPR-like_helical_dom_sf"/>
</dbReference>
<sequence length="671" mass="73282">MEPVADKNNGHAKRARGVQASPAKLRAAQLAAGIKSQAELAKRIQQLEGLDKAPRSLVNRVFSGEQVDLLSLERVARALNTQAWTLYLSSDDQPADNLSTAQTTASAAAKAKLAPWLYAAAMLMLLLLVGHYWPAAEEAMPQLSAKPAALQLERKVITVLPLQGEHSQLLTPLLEQALASYSSSLPGSAGRFASANPLQLLADKQADIVFTGESRQFGRHLALRLFVYQRDGMQQIWAGTVAVSSSEALLLSYFSDTIAQARQNLAAIANPDWDLVLRYTDSLNYFELDRTEQNLLRLSNELSAIVRLDASYTDAHAALCSTLIQQSILNGSPDTLQEAQLACDQAAALNPDAISVLQAKANLARKQGDTAQAEQLLQHILSRDSDNVTAKFVLAEVLLQQYRKTGDSSHIGQAVSLLNQAAATEPKNWKLPYTLGRAYYFSGDVDNAIFWSGRAAELRPEFQTYNNLGTLQFCKGDLAAAKQHYLAALSYQPEHEIVQANIATVHYYLEEYQQAIAIFEQRLQALQQQGSDQQYNIWMNLANAYRHAGAVNEAIAAYQKSLQFIEHAIAKGEANLLQRAIRVAIYLDLALLQPGLVSAQLQSSLREEALALDAAAEPASLHMMALIWMYLGDMDKAGQLKQRLAGNCPGFVASPDFAPLNAYLSNAAAAQ</sequence>
<gene>
    <name evidence="4" type="ORF">MN202_08290</name>
</gene>
<dbReference type="Proteomes" id="UP001375382">
    <property type="component" value="Unassembled WGS sequence"/>
</dbReference>
<keyword evidence="3" id="KW-0472">Membrane</keyword>
<evidence type="ECO:0000256" key="1">
    <source>
        <dbReference type="PROSITE-ProRule" id="PRU00339"/>
    </source>
</evidence>
<dbReference type="Gene3D" id="1.25.40.10">
    <property type="entry name" value="Tetratricopeptide repeat domain"/>
    <property type="match status" value="2"/>
</dbReference>
<evidence type="ECO:0000256" key="2">
    <source>
        <dbReference type="SAM" id="MobiDB-lite"/>
    </source>
</evidence>
<evidence type="ECO:0000313" key="4">
    <source>
        <dbReference type="EMBL" id="MEH8017228.1"/>
    </source>
</evidence>
<dbReference type="InterPro" id="IPR037919">
    <property type="entry name" value="OGT"/>
</dbReference>
<evidence type="ECO:0000313" key="5">
    <source>
        <dbReference type="Proteomes" id="UP001375382"/>
    </source>
</evidence>
<keyword evidence="3" id="KW-1133">Transmembrane helix</keyword>
<feature type="repeat" description="TPR" evidence="1">
    <location>
        <begin position="535"/>
        <end position="568"/>
    </location>
</feature>
<feature type="region of interest" description="Disordered" evidence="2">
    <location>
        <begin position="1"/>
        <end position="22"/>
    </location>
</feature>